<dbReference type="AlphaFoldDB" id="A0A1G8ZAK4"/>
<evidence type="ECO:0000313" key="1">
    <source>
        <dbReference type="EMBL" id="SDK12091.1"/>
    </source>
</evidence>
<evidence type="ECO:0000313" key="2">
    <source>
        <dbReference type="Proteomes" id="UP000198629"/>
    </source>
</evidence>
<organism evidence="1 2">
    <name type="scientific">Methylophilus rhizosphaerae</name>
    <dbReference type="NCBI Taxonomy" id="492660"/>
    <lineage>
        <taxon>Bacteria</taxon>
        <taxon>Pseudomonadati</taxon>
        <taxon>Pseudomonadota</taxon>
        <taxon>Betaproteobacteria</taxon>
        <taxon>Nitrosomonadales</taxon>
        <taxon>Methylophilaceae</taxon>
        <taxon>Methylophilus</taxon>
    </lineage>
</organism>
<dbReference type="EMBL" id="FNFX01000001">
    <property type="protein sequence ID" value="SDK12091.1"/>
    <property type="molecule type" value="Genomic_DNA"/>
</dbReference>
<name>A0A1G8ZAK4_9PROT</name>
<sequence length="339" mass="39191">MTSQITTPLFFSKSLPEELQKLILPYTNHIKVRSEPDFYGTSKILSDKLNLKYTPRSFSSWSHGAPITRLKFSEQVIWNNNWVKHRLVSNSRIKLFLESKGIDKVRAIGSPIIYVDGNQVIRKENSVLIMLAHSLSYATFDRSFQQAIEFSKKLVGEGKYVCFCVHSDCFAENKITSELDKHNIDWFVGSSVSDVNSLRRMRNIFEYFEVVGSDALGSHFLYSQLFGSKFFFMKPYFEYKAEFFKNDPNWASKQEAFTHTLMEYSEAVVKARHPKYFEGYHNALCNKEMAERECGISEKLEPDEVAELLGWNTKDQIICSLPYYGSKLASKIKAKITRT</sequence>
<dbReference type="Proteomes" id="UP000198629">
    <property type="component" value="Unassembled WGS sequence"/>
</dbReference>
<protein>
    <submittedName>
        <fullName evidence="1">Uncharacterized protein</fullName>
    </submittedName>
</protein>
<accession>A0A1G8ZAK4</accession>
<gene>
    <name evidence="1" type="ORF">SAMN05192566_0185</name>
</gene>
<dbReference type="OrthoDB" id="9775594at2"/>
<dbReference type="STRING" id="492660.SAMN05192566_0185"/>
<keyword evidence="2" id="KW-1185">Reference proteome</keyword>
<reference evidence="2" key="1">
    <citation type="submission" date="2016-10" db="EMBL/GenBank/DDBJ databases">
        <authorList>
            <person name="Varghese N."/>
            <person name="Submissions S."/>
        </authorList>
    </citation>
    <scope>NUCLEOTIDE SEQUENCE [LARGE SCALE GENOMIC DNA]</scope>
    <source>
        <strain evidence="2">CBMB127</strain>
    </source>
</reference>
<dbReference type="RefSeq" id="WP_091468422.1">
    <property type="nucleotide sequence ID" value="NZ_FNFX01000001.1"/>
</dbReference>
<proteinExistence type="predicted"/>